<gene>
    <name evidence="2" type="ordered locus">Nitsa_0873</name>
</gene>
<dbReference type="AlphaFoldDB" id="E6X2R7"/>
<sequence length="81" mass="9587">MNVLYDKKASKKATNISLNSDLVRKAKLYGINLSQTLEVALERIVKEKEEKQWRKENRTAIEVQNRRVEKEGAFSDEFRRF</sequence>
<accession>E6X2R7</accession>
<dbReference type="EMBL" id="CP002452">
    <property type="protein sequence ID" value="ADV46133.1"/>
    <property type="molecule type" value="Genomic_DNA"/>
</dbReference>
<dbReference type="Pfam" id="PF07362">
    <property type="entry name" value="CcdA"/>
    <property type="match status" value="1"/>
</dbReference>
<reference evidence="2" key="1">
    <citation type="journal article" date="2011" name="Stand. Genomic Sci.">
        <title>Complete genome sequence of Nitratifractor salsuginis type strain (E9I37-1).</title>
        <authorList>
            <person name="Anderson I."/>
            <person name="Sikorski J."/>
            <person name="Zeytun A."/>
            <person name="Nolan M."/>
            <person name="Lapidus A."/>
            <person name="Lucas S."/>
            <person name="Hammon N."/>
            <person name="Deshpande S."/>
            <person name="Cheng J.F."/>
            <person name="Tapia R."/>
            <person name="Han C."/>
            <person name="Goodwin L."/>
            <person name="Pitluck S."/>
            <person name="Liolios K."/>
            <person name="Pagani I."/>
            <person name="Ivanova N."/>
            <person name="Huntemann M."/>
            <person name="Mavromatis K."/>
            <person name="Ovchinikova G."/>
            <person name="Pati A."/>
            <person name="Chen A."/>
            <person name="Palaniappan K."/>
            <person name="Land M."/>
            <person name="Hauser L."/>
            <person name="Brambilla E.M."/>
            <person name="Ngatchou-Djao O.D."/>
            <person name="Rohde M."/>
            <person name="Tindall B.J."/>
            <person name="Goker M."/>
            <person name="Detter J.C."/>
            <person name="Woyke T."/>
            <person name="Bristow J."/>
            <person name="Eisen J.A."/>
            <person name="Markowitz V."/>
            <person name="Hugenholtz P."/>
            <person name="Klenk H.P."/>
            <person name="Kyrpides N.C."/>
        </authorList>
    </citation>
    <scope>NUCLEOTIDE SEQUENCE [LARGE SCALE GENOMIC DNA]</scope>
    <source>
        <strain evidence="2">DSM 16511</strain>
    </source>
</reference>
<dbReference type="InterPro" id="IPR009956">
    <property type="entry name" value="Post-segregation_anti-tox_CcdA"/>
</dbReference>
<dbReference type="KEGG" id="nsa:Nitsa_0873"/>
<dbReference type="RefSeq" id="WP_013553827.1">
    <property type="nucleotide sequence ID" value="NC_014935.1"/>
</dbReference>
<evidence type="ECO:0000313" key="2">
    <source>
        <dbReference type="EMBL" id="ADV46133.1"/>
    </source>
</evidence>
<dbReference type="STRING" id="749222.Nitsa_0873"/>
<evidence type="ECO:0000256" key="1">
    <source>
        <dbReference type="ARBA" id="ARBA00022649"/>
    </source>
</evidence>
<organism evidence="2 3">
    <name type="scientific">Nitratifractor salsuginis (strain DSM 16511 / JCM 12458 / E9I37-1)</name>
    <dbReference type="NCBI Taxonomy" id="749222"/>
    <lineage>
        <taxon>Bacteria</taxon>
        <taxon>Pseudomonadati</taxon>
        <taxon>Campylobacterota</taxon>
        <taxon>Epsilonproteobacteria</taxon>
        <taxon>Campylobacterales</taxon>
        <taxon>Sulfurovaceae</taxon>
        <taxon>Nitratifractor</taxon>
    </lineage>
</organism>
<dbReference type="Proteomes" id="UP000008633">
    <property type="component" value="Chromosome"/>
</dbReference>
<keyword evidence="3" id="KW-1185">Reference proteome</keyword>
<dbReference type="eggNOG" id="COG5302">
    <property type="taxonomic scope" value="Bacteria"/>
</dbReference>
<keyword evidence="1" id="KW-1277">Toxin-antitoxin system</keyword>
<proteinExistence type="predicted"/>
<name>E6X2R7_NITSE</name>
<protein>
    <submittedName>
        <fullName evidence="2">Post-segregation antitoxin CcdA</fullName>
    </submittedName>
</protein>
<dbReference type="HOGENOM" id="CLU_157097_2_0_7"/>
<dbReference type="OrthoDB" id="8687660at2"/>
<evidence type="ECO:0000313" key="3">
    <source>
        <dbReference type="Proteomes" id="UP000008633"/>
    </source>
</evidence>